<evidence type="ECO:0000313" key="1">
    <source>
        <dbReference type="EMBL" id="SDH37760.1"/>
    </source>
</evidence>
<reference evidence="2" key="1">
    <citation type="submission" date="2016-10" db="EMBL/GenBank/DDBJ databases">
        <authorList>
            <person name="Varghese N."/>
            <person name="Submissions S."/>
        </authorList>
    </citation>
    <scope>NUCLEOTIDE SEQUENCE [LARGE SCALE GENOMIC DNA]</scope>
    <source>
        <strain evidence="2">930I</strain>
    </source>
</reference>
<dbReference type="InterPro" id="IPR044855">
    <property type="entry name" value="CoA-Trfase_III_dom3_sf"/>
</dbReference>
<keyword evidence="1" id="KW-0808">Transferase</keyword>
<evidence type="ECO:0000313" key="2">
    <source>
        <dbReference type="Proteomes" id="UP000217076"/>
    </source>
</evidence>
<dbReference type="AlphaFoldDB" id="A0A1G8BYH9"/>
<keyword evidence="2" id="KW-1185">Reference proteome</keyword>
<proteinExistence type="predicted"/>
<dbReference type="EMBL" id="FNCV01000006">
    <property type="protein sequence ID" value="SDH37760.1"/>
    <property type="molecule type" value="Genomic_DNA"/>
</dbReference>
<dbReference type="Gene3D" id="3.30.1540.10">
    <property type="entry name" value="formyl-coa transferase, domain 3"/>
    <property type="match status" value="1"/>
</dbReference>
<dbReference type="Proteomes" id="UP000217076">
    <property type="component" value="Unassembled WGS sequence"/>
</dbReference>
<dbReference type="GO" id="GO:0016740">
    <property type="term" value="F:transferase activity"/>
    <property type="evidence" value="ECO:0007669"/>
    <property type="project" value="UniProtKB-KW"/>
</dbReference>
<dbReference type="RefSeq" id="WP_092619549.1">
    <property type="nucleotide sequence ID" value="NZ_FNCV01000006.1"/>
</dbReference>
<gene>
    <name evidence="1" type="ORF">SAMN05421742_106145</name>
</gene>
<sequence>MSGPCLAGLRVLDLSQYLPGPFATLMLVDFGAEVVKVEPPAGDPMRGLEPIGADGEGLSWRAVNGGKTVVRLDLKDPADQDRLARLVERADVLLESFRPGVMARLGFAAERLAELNPRLVHCALTGWGYTGPRSKAAGHEIGYAAAAGALDYQGPAAAPCASFPPVGDMVAGLSAALAILAAVLRARAEGQGAFLDCSIFESVLALQFYPQTLALNGPLGREESVLNGGAACYRVYRAADGRFVSLGALEAKFWAAFCRAVGREDWVARQAEPMPQTDLIGEVADLFAAHPLAHWQAVLAEADCCFEPLLTPEEVRRDPHVVARGLVHGGDAPGGAVEVAAPVLIDGAPPPRRAAPRECPAEAVLAAWG</sequence>
<name>A0A1G8BYH9_9PROT</name>
<dbReference type="STRING" id="83401.SAMN05421742_106145"/>
<dbReference type="OrthoDB" id="9806585at2"/>
<dbReference type="PANTHER" id="PTHR48228">
    <property type="entry name" value="SUCCINYL-COA--D-CITRAMALATE COA-TRANSFERASE"/>
    <property type="match status" value="1"/>
</dbReference>
<dbReference type="InterPro" id="IPR003673">
    <property type="entry name" value="CoA-Trfase_fam_III"/>
</dbReference>
<organism evidence="1 2">
    <name type="scientific">Roseospirillum parvum</name>
    <dbReference type="NCBI Taxonomy" id="83401"/>
    <lineage>
        <taxon>Bacteria</taxon>
        <taxon>Pseudomonadati</taxon>
        <taxon>Pseudomonadota</taxon>
        <taxon>Alphaproteobacteria</taxon>
        <taxon>Rhodospirillales</taxon>
        <taxon>Rhodospirillaceae</taxon>
        <taxon>Roseospirillum</taxon>
    </lineage>
</organism>
<protein>
    <submittedName>
        <fullName evidence="1">Crotonobetainyl-CoA:carnitine CoA-transferase CaiB</fullName>
    </submittedName>
</protein>
<dbReference type="SUPFAM" id="SSF89796">
    <property type="entry name" value="CoA-transferase family III (CaiB/BaiF)"/>
    <property type="match status" value="1"/>
</dbReference>
<dbReference type="Pfam" id="PF02515">
    <property type="entry name" value="CoA_transf_3"/>
    <property type="match status" value="1"/>
</dbReference>
<accession>A0A1G8BYH9</accession>
<dbReference type="Gene3D" id="3.40.50.10540">
    <property type="entry name" value="Crotonobetainyl-coa:carnitine coa-transferase, domain 1"/>
    <property type="match status" value="1"/>
</dbReference>
<dbReference type="InterPro" id="IPR023606">
    <property type="entry name" value="CoA-Trfase_III_dom_1_sf"/>
</dbReference>
<dbReference type="PANTHER" id="PTHR48228:SF5">
    <property type="entry name" value="ALPHA-METHYLACYL-COA RACEMASE"/>
    <property type="match status" value="1"/>
</dbReference>
<dbReference type="InterPro" id="IPR050509">
    <property type="entry name" value="CoA-transferase_III"/>
</dbReference>